<gene>
    <name evidence="17" type="primary">TMEM30A_2</name>
    <name evidence="17" type="ORF">PHYBOEH_004615</name>
</gene>
<evidence type="ECO:0000256" key="6">
    <source>
        <dbReference type="ARBA" id="ARBA00022777"/>
    </source>
</evidence>
<dbReference type="PROSITE" id="PS00107">
    <property type="entry name" value="PROTEIN_KINASE_ATP"/>
    <property type="match status" value="1"/>
</dbReference>
<evidence type="ECO:0000256" key="2">
    <source>
        <dbReference type="ARBA" id="ARBA00012425"/>
    </source>
</evidence>
<keyword evidence="7 14" id="KW-0067">ATP-binding</keyword>
<comment type="catalytic activity">
    <reaction evidence="13">
        <text>L-seryl-[protein] + ATP = O-phospho-L-seryl-[protein] + ADP + H(+)</text>
        <dbReference type="Rhea" id="RHEA:17989"/>
        <dbReference type="Rhea" id="RHEA-COMP:9863"/>
        <dbReference type="Rhea" id="RHEA-COMP:11604"/>
        <dbReference type="ChEBI" id="CHEBI:15378"/>
        <dbReference type="ChEBI" id="CHEBI:29999"/>
        <dbReference type="ChEBI" id="CHEBI:30616"/>
        <dbReference type="ChEBI" id="CHEBI:83421"/>
        <dbReference type="ChEBI" id="CHEBI:456216"/>
        <dbReference type="EC" id="2.7.11.22"/>
    </reaction>
</comment>
<evidence type="ECO:0000256" key="9">
    <source>
        <dbReference type="ARBA" id="ARBA00039612"/>
    </source>
</evidence>
<dbReference type="PROSITE" id="PS00108">
    <property type="entry name" value="PROTEIN_KINASE_ST"/>
    <property type="match status" value="1"/>
</dbReference>
<dbReference type="PROSITE" id="PS50011">
    <property type="entry name" value="PROTEIN_KINASE_DOM"/>
    <property type="match status" value="1"/>
</dbReference>
<organism evidence="17 18">
    <name type="scientific">Phytophthora boehmeriae</name>
    <dbReference type="NCBI Taxonomy" id="109152"/>
    <lineage>
        <taxon>Eukaryota</taxon>
        <taxon>Sar</taxon>
        <taxon>Stramenopiles</taxon>
        <taxon>Oomycota</taxon>
        <taxon>Peronosporomycetes</taxon>
        <taxon>Peronosporales</taxon>
        <taxon>Peronosporaceae</taxon>
        <taxon>Phytophthora</taxon>
    </lineage>
</organism>
<dbReference type="GO" id="GO:0004693">
    <property type="term" value="F:cyclin-dependent protein serine/threonine kinase activity"/>
    <property type="evidence" value="ECO:0007669"/>
    <property type="project" value="UniProtKB-EC"/>
</dbReference>
<dbReference type="SMART" id="SM00220">
    <property type="entry name" value="S_TKc"/>
    <property type="match status" value="1"/>
</dbReference>
<evidence type="ECO:0000313" key="17">
    <source>
        <dbReference type="EMBL" id="KAG7394823.1"/>
    </source>
</evidence>
<dbReference type="OrthoDB" id="1732493at2759"/>
<dbReference type="EC" id="2.7.11.22" evidence="2"/>
<dbReference type="AlphaFoldDB" id="A0A8T1WSE5"/>
<keyword evidence="6" id="KW-0418">Kinase</keyword>
<dbReference type="PANTHER" id="PTHR24056">
    <property type="entry name" value="CELL DIVISION PROTEIN KINASE"/>
    <property type="match status" value="1"/>
</dbReference>
<evidence type="ECO:0000256" key="13">
    <source>
        <dbReference type="ARBA" id="ARBA00048367"/>
    </source>
</evidence>
<dbReference type="PANTHER" id="PTHR24056:SF171">
    <property type="entry name" value="CYCLIN-DEPENDENT KINASE 20"/>
    <property type="match status" value="1"/>
</dbReference>
<dbReference type="Pfam" id="PF00069">
    <property type="entry name" value="Pkinase"/>
    <property type="match status" value="1"/>
</dbReference>
<evidence type="ECO:0000256" key="1">
    <source>
        <dbReference type="ARBA" id="ARBA00006485"/>
    </source>
</evidence>
<protein>
    <recommendedName>
        <fullName evidence="9">Cyclin-dependent kinase 2 homolog</fullName>
        <ecNumber evidence="2">2.7.11.22</ecNumber>
    </recommendedName>
    <alternativeName>
        <fullName evidence="10">Cell division control protein 2 homolog</fullName>
    </alternativeName>
    <alternativeName>
        <fullName evidence="11">cdc2-related kinase 2</fullName>
    </alternativeName>
</protein>
<dbReference type="GO" id="GO:0005524">
    <property type="term" value="F:ATP binding"/>
    <property type="evidence" value="ECO:0007669"/>
    <property type="project" value="UniProtKB-UniRule"/>
</dbReference>
<evidence type="ECO:0000256" key="11">
    <source>
        <dbReference type="ARBA" id="ARBA00042858"/>
    </source>
</evidence>
<keyword evidence="3 15" id="KW-0723">Serine/threonine-protein kinase</keyword>
<evidence type="ECO:0000256" key="10">
    <source>
        <dbReference type="ARBA" id="ARBA00041902"/>
    </source>
</evidence>
<keyword evidence="4" id="KW-0808">Transferase</keyword>
<evidence type="ECO:0000256" key="7">
    <source>
        <dbReference type="ARBA" id="ARBA00022840"/>
    </source>
</evidence>
<dbReference type="Proteomes" id="UP000693981">
    <property type="component" value="Unassembled WGS sequence"/>
</dbReference>
<comment type="caution">
    <text evidence="17">The sequence shown here is derived from an EMBL/GenBank/DDBJ whole genome shotgun (WGS) entry which is preliminary data.</text>
</comment>
<evidence type="ECO:0000256" key="8">
    <source>
        <dbReference type="ARBA" id="ARBA00038543"/>
    </source>
</evidence>
<comment type="catalytic activity">
    <reaction evidence="12">
        <text>L-threonyl-[protein] + ATP = O-phospho-L-threonyl-[protein] + ADP + H(+)</text>
        <dbReference type="Rhea" id="RHEA:46608"/>
        <dbReference type="Rhea" id="RHEA-COMP:11060"/>
        <dbReference type="Rhea" id="RHEA-COMP:11605"/>
        <dbReference type="ChEBI" id="CHEBI:15378"/>
        <dbReference type="ChEBI" id="CHEBI:30013"/>
        <dbReference type="ChEBI" id="CHEBI:30616"/>
        <dbReference type="ChEBI" id="CHEBI:61977"/>
        <dbReference type="ChEBI" id="CHEBI:456216"/>
        <dbReference type="EC" id="2.7.11.22"/>
    </reaction>
</comment>
<proteinExistence type="inferred from homology"/>
<evidence type="ECO:0000313" key="18">
    <source>
        <dbReference type="Proteomes" id="UP000693981"/>
    </source>
</evidence>
<evidence type="ECO:0000256" key="12">
    <source>
        <dbReference type="ARBA" id="ARBA00047811"/>
    </source>
</evidence>
<dbReference type="InterPro" id="IPR008271">
    <property type="entry name" value="Ser/Thr_kinase_AS"/>
</dbReference>
<evidence type="ECO:0000256" key="14">
    <source>
        <dbReference type="PROSITE-ProRule" id="PRU10141"/>
    </source>
</evidence>
<dbReference type="EMBL" id="JAGDFL010000242">
    <property type="protein sequence ID" value="KAG7394823.1"/>
    <property type="molecule type" value="Genomic_DNA"/>
</dbReference>
<accession>A0A8T1WSE5</accession>
<name>A0A8T1WSE5_9STRA</name>
<dbReference type="InterPro" id="IPR000719">
    <property type="entry name" value="Prot_kinase_dom"/>
</dbReference>
<evidence type="ECO:0000256" key="5">
    <source>
        <dbReference type="ARBA" id="ARBA00022741"/>
    </source>
</evidence>
<evidence type="ECO:0000256" key="3">
    <source>
        <dbReference type="ARBA" id="ARBA00022527"/>
    </source>
</evidence>
<keyword evidence="18" id="KW-1185">Reference proteome</keyword>
<comment type="similarity">
    <text evidence="1">Belongs to the protein kinase superfamily. CMGC Ser/Thr protein kinase family. CDC2/CDKX subfamily.</text>
</comment>
<dbReference type="GO" id="GO:0005634">
    <property type="term" value="C:nucleus"/>
    <property type="evidence" value="ECO:0007669"/>
    <property type="project" value="TreeGrafter"/>
</dbReference>
<sequence length="333" mass="37384">MLASRYELLDKIGNGAFGEVHRAKDLQSGKIRAVKRLRMNDDGRLSVVPAAQFQEIEAMRQLQHPNIVKLLDVVPDGSYIALVLEYMPSDLISVVRNREEPLHSADARGLLRMLLHGVACCHENSILHRDIKPGNLLLSAEGVLKLSDFGLATVFMGQDRSYSHQVATRWYRAPELLFGTRQYDAAVDMWSVGAVFAELLRPTPLFAGQNDLDQIFRVIQVLGDIEKQWPGVRELPDFSKVCFPSYEPMPFSKLFPDTEPTAVDLLSKLLVLDPTKRLSARQALMHEYFFEGPMHSVFSFDGKGIDAKFELTGKDSIFESNVLASLGKPLRLT</sequence>
<dbReference type="InterPro" id="IPR017441">
    <property type="entry name" value="Protein_kinase_ATP_BS"/>
</dbReference>
<feature type="binding site" evidence="14">
    <location>
        <position position="35"/>
    </location>
    <ligand>
        <name>ATP</name>
        <dbReference type="ChEBI" id="CHEBI:30616"/>
    </ligand>
</feature>
<evidence type="ECO:0000259" key="16">
    <source>
        <dbReference type="PROSITE" id="PS50011"/>
    </source>
</evidence>
<reference evidence="17" key="1">
    <citation type="submission" date="2021-02" db="EMBL/GenBank/DDBJ databases">
        <authorList>
            <person name="Palmer J.M."/>
        </authorList>
    </citation>
    <scope>NUCLEOTIDE SEQUENCE</scope>
    <source>
        <strain evidence="17">SCRP23</strain>
    </source>
</reference>
<keyword evidence="5 14" id="KW-0547">Nucleotide-binding</keyword>
<feature type="domain" description="Protein kinase" evidence="16">
    <location>
        <begin position="6"/>
        <end position="289"/>
    </location>
</feature>
<dbReference type="InterPro" id="IPR050108">
    <property type="entry name" value="CDK"/>
</dbReference>
<comment type="subunit">
    <text evidence="8">May form a complex composed of at least the catalytic subunit CRK2 and a cyclin.</text>
</comment>
<evidence type="ECO:0000256" key="15">
    <source>
        <dbReference type="RuleBase" id="RU000304"/>
    </source>
</evidence>
<dbReference type="FunFam" id="1.10.510.10:FF:000624">
    <property type="entry name" value="Mitogen-activated protein kinase"/>
    <property type="match status" value="1"/>
</dbReference>
<evidence type="ECO:0000256" key="4">
    <source>
        <dbReference type="ARBA" id="ARBA00022679"/>
    </source>
</evidence>